<feature type="compositionally biased region" description="Basic and acidic residues" evidence="1">
    <location>
        <begin position="1"/>
        <end position="12"/>
    </location>
</feature>
<feature type="region of interest" description="Disordered" evidence="1">
    <location>
        <begin position="262"/>
        <end position="298"/>
    </location>
</feature>
<feature type="compositionally biased region" description="Polar residues" evidence="1">
    <location>
        <begin position="262"/>
        <end position="278"/>
    </location>
</feature>
<feature type="region of interest" description="Disordered" evidence="1">
    <location>
        <begin position="82"/>
        <end position="204"/>
    </location>
</feature>
<proteinExistence type="predicted"/>
<dbReference type="EMBL" id="JAMWBK010000009">
    <property type="protein sequence ID" value="KAJ8902418.1"/>
    <property type="molecule type" value="Genomic_DNA"/>
</dbReference>
<reference evidence="2 3" key="1">
    <citation type="journal article" date="2023" name="Nat. Commun.">
        <title>Origin of minicircular mitochondrial genomes in red algae.</title>
        <authorList>
            <person name="Lee Y."/>
            <person name="Cho C.H."/>
            <person name="Lee Y.M."/>
            <person name="Park S.I."/>
            <person name="Yang J.H."/>
            <person name="West J.A."/>
            <person name="Bhattacharya D."/>
            <person name="Yoon H.S."/>
        </authorList>
    </citation>
    <scope>NUCLEOTIDE SEQUENCE [LARGE SCALE GENOMIC DNA]</scope>
    <source>
        <strain evidence="2 3">CCMP1338</strain>
        <tissue evidence="2">Whole cell</tissue>
    </source>
</reference>
<comment type="caution">
    <text evidence="2">The sequence shown here is derived from an EMBL/GenBank/DDBJ whole genome shotgun (WGS) entry which is preliminary data.</text>
</comment>
<feature type="region of interest" description="Disordered" evidence="1">
    <location>
        <begin position="1"/>
        <end position="68"/>
    </location>
</feature>
<evidence type="ECO:0000313" key="2">
    <source>
        <dbReference type="EMBL" id="KAJ8902418.1"/>
    </source>
</evidence>
<dbReference type="AlphaFoldDB" id="A0AAV8UIR6"/>
<keyword evidence="3" id="KW-1185">Reference proteome</keyword>
<feature type="compositionally biased region" description="Basic residues" evidence="1">
    <location>
        <begin position="281"/>
        <end position="298"/>
    </location>
</feature>
<evidence type="ECO:0000256" key="1">
    <source>
        <dbReference type="SAM" id="MobiDB-lite"/>
    </source>
</evidence>
<dbReference type="Proteomes" id="UP001157974">
    <property type="component" value="Unassembled WGS sequence"/>
</dbReference>
<sequence length="298" mass="33323">MTAYVRPDDSWRRSSPLAGFDVEGFSSPTGSPRSSPSVSQKKVEAIHFPISPTSAVTNTDSDASSEEDLQFGSFDIAKKVTANGRSRRNPNVFEIEGRRQEVPDRPCRDSHPSKLSPGVLRRKYSLPVSESQMRNVRADEDDLRTPRKRLSGIFIGLPDQERESSPWFNDLPDRSSQRMSDFLPRDSSSISDSGSDTSANNEKAMKMSSPWFAASEGVSNTDYDEFITSVRTSQRYSARTKYAHPRTLHKQESWVTTVVRKATSSSANTDSMENSSEGATKGKRGFFRRVFKKRSGIE</sequence>
<accession>A0AAV8UIR6</accession>
<gene>
    <name evidence="2" type="ORF">NDN08_006823</name>
</gene>
<feature type="compositionally biased region" description="Low complexity" evidence="1">
    <location>
        <begin position="186"/>
        <end position="198"/>
    </location>
</feature>
<feature type="compositionally biased region" description="Polar residues" evidence="1">
    <location>
        <begin position="51"/>
        <end position="62"/>
    </location>
</feature>
<feature type="compositionally biased region" description="Low complexity" evidence="1">
    <location>
        <begin position="26"/>
        <end position="39"/>
    </location>
</feature>
<feature type="compositionally biased region" description="Basic and acidic residues" evidence="1">
    <location>
        <begin position="95"/>
        <end position="112"/>
    </location>
</feature>
<evidence type="ECO:0000313" key="3">
    <source>
        <dbReference type="Proteomes" id="UP001157974"/>
    </source>
</evidence>
<name>A0AAV8UIR6_9RHOD</name>
<protein>
    <submittedName>
        <fullName evidence="2">Uncharacterized protein</fullName>
    </submittedName>
</protein>
<organism evidence="2 3">
    <name type="scientific">Rhodosorus marinus</name>
    <dbReference type="NCBI Taxonomy" id="101924"/>
    <lineage>
        <taxon>Eukaryota</taxon>
        <taxon>Rhodophyta</taxon>
        <taxon>Stylonematophyceae</taxon>
        <taxon>Stylonematales</taxon>
        <taxon>Stylonemataceae</taxon>
        <taxon>Rhodosorus</taxon>
    </lineage>
</organism>